<dbReference type="AlphaFoldDB" id="A0A7C4JLH0"/>
<dbReference type="EMBL" id="DTCK01000046">
    <property type="protein sequence ID" value="HGQ36767.1"/>
    <property type="molecule type" value="Genomic_DNA"/>
</dbReference>
<evidence type="ECO:0008006" key="3">
    <source>
        <dbReference type="Google" id="ProtNLM"/>
    </source>
</evidence>
<reference evidence="2" key="1">
    <citation type="journal article" date="2020" name="mSystems">
        <title>Genome- and Community-Level Interaction Insights into Carbon Utilization and Element Cycling Functions of Hydrothermarchaeota in Hydrothermal Sediment.</title>
        <authorList>
            <person name="Zhou Z."/>
            <person name="Liu Y."/>
            <person name="Xu W."/>
            <person name="Pan J."/>
            <person name="Luo Z.H."/>
            <person name="Li M."/>
        </authorList>
    </citation>
    <scope>NUCLEOTIDE SEQUENCE [LARGE SCALE GENOMIC DNA]</scope>
    <source>
        <strain evidence="2">SpSt-637</strain>
        <strain evidence="1">SpSt-667</strain>
    </source>
</reference>
<comment type="caution">
    <text evidence="2">The sequence shown here is derived from an EMBL/GenBank/DDBJ whole genome shotgun (WGS) entry which is preliminary data.</text>
</comment>
<protein>
    <recommendedName>
        <fullName evidence="3">Ferritin-like domain-containing protein</fullName>
    </recommendedName>
</protein>
<dbReference type="EMBL" id="DTBD01000076">
    <property type="protein sequence ID" value="HGQ65221.1"/>
    <property type="molecule type" value="Genomic_DNA"/>
</dbReference>
<proteinExistence type="predicted"/>
<organism evidence="2">
    <name type="scientific">Ignisphaera aggregans</name>
    <dbReference type="NCBI Taxonomy" id="334771"/>
    <lineage>
        <taxon>Archaea</taxon>
        <taxon>Thermoproteota</taxon>
        <taxon>Thermoprotei</taxon>
        <taxon>Desulfurococcales</taxon>
        <taxon>Desulfurococcaceae</taxon>
        <taxon>Ignisphaera</taxon>
    </lineage>
</organism>
<dbReference type="InterPro" id="IPR009078">
    <property type="entry name" value="Ferritin-like_SF"/>
</dbReference>
<evidence type="ECO:0000313" key="2">
    <source>
        <dbReference type="EMBL" id="HGQ65221.1"/>
    </source>
</evidence>
<evidence type="ECO:0000313" key="1">
    <source>
        <dbReference type="EMBL" id="HGQ36767.1"/>
    </source>
</evidence>
<accession>A0A7C4JLH0</accession>
<sequence>MDLYSVIRRNLYCCYMMEKMVTDVFDKYADVMKHRSIYISTVLNAIALESKKHAELLGFLAKQFDLFEETDCAQFVGEPWVKTQRVLDRLSLGEEMDLKSFLETQIWIEGAIGEETYHKILLPLLIKCINVNCLKEETAKTLEVILRKIVKDEKWHEEVLMKLAEHKF</sequence>
<gene>
    <name evidence="2" type="ORF">ENU08_08265</name>
    <name evidence="1" type="ORF">ENU41_08875</name>
</gene>
<name>A0A7C4JLH0_9CREN</name>
<dbReference type="SUPFAM" id="SSF47240">
    <property type="entry name" value="Ferritin-like"/>
    <property type="match status" value="1"/>
</dbReference>